<proteinExistence type="predicted"/>
<reference evidence="1 2" key="1">
    <citation type="journal article" date="2023" name="Elife">
        <title>Identification of key yeast species and microbe-microbe interactions impacting larval growth of Drosophila in the wild.</title>
        <authorList>
            <person name="Mure A."/>
            <person name="Sugiura Y."/>
            <person name="Maeda R."/>
            <person name="Honda K."/>
            <person name="Sakurai N."/>
            <person name="Takahashi Y."/>
            <person name="Watada M."/>
            <person name="Katoh T."/>
            <person name="Gotoh A."/>
            <person name="Gotoh Y."/>
            <person name="Taniguchi I."/>
            <person name="Nakamura K."/>
            <person name="Hayashi T."/>
            <person name="Katayama T."/>
            <person name="Uemura T."/>
            <person name="Hattori Y."/>
        </authorList>
    </citation>
    <scope>NUCLEOTIDE SEQUENCE [LARGE SCALE GENOMIC DNA]</scope>
    <source>
        <strain evidence="1 2">SC-9</strain>
    </source>
</reference>
<dbReference type="EMBL" id="BTFZ01000011">
    <property type="protein sequence ID" value="GMM36102.1"/>
    <property type="molecule type" value="Genomic_DNA"/>
</dbReference>
<sequence>MYFGQFYACVHSARAIHKTELAICGPKNLRRRLENLWKAVKKSRESTLFNSKILQAFTMVLIKIFQSVLELIDTDCFFRYQWFCRFLGDSKID</sequence>
<accession>A0AAV5QMS2</accession>
<evidence type="ECO:0000313" key="2">
    <source>
        <dbReference type="Proteomes" id="UP001360560"/>
    </source>
</evidence>
<evidence type="ECO:0000313" key="1">
    <source>
        <dbReference type="EMBL" id="GMM36102.1"/>
    </source>
</evidence>
<dbReference type="GeneID" id="90074077"/>
<comment type="caution">
    <text evidence="1">The sequence shown here is derived from an EMBL/GenBank/DDBJ whole genome shotgun (WGS) entry which is preliminary data.</text>
</comment>
<keyword evidence="2" id="KW-1185">Reference proteome</keyword>
<dbReference type="AlphaFoldDB" id="A0AAV5QMS2"/>
<gene>
    <name evidence="1" type="ORF">DASC09_034270</name>
</gene>
<organism evidence="1 2">
    <name type="scientific">Saccharomycopsis crataegensis</name>
    <dbReference type="NCBI Taxonomy" id="43959"/>
    <lineage>
        <taxon>Eukaryota</taxon>
        <taxon>Fungi</taxon>
        <taxon>Dikarya</taxon>
        <taxon>Ascomycota</taxon>
        <taxon>Saccharomycotina</taxon>
        <taxon>Saccharomycetes</taxon>
        <taxon>Saccharomycopsidaceae</taxon>
        <taxon>Saccharomycopsis</taxon>
    </lineage>
</organism>
<dbReference type="RefSeq" id="XP_064853098.1">
    <property type="nucleotide sequence ID" value="XM_064997026.1"/>
</dbReference>
<dbReference type="Proteomes" id="UP001360560">
    <property type="component" value="Unassembled WGS sequence"/>
</dbReference>
<protein>
    <submittedName>
        <fullName evidence="1">Uncharacterized protein</fullName>
    </submittedName>
</protein>
<name>A0AAV5QMS2_9ASCO</name>